<proteinExistence type="predicted"/>
<keyword evidence="1" id="KW-0812">Transmembrane</keyword>
<evidence type="ECO:0000313" key="3">
    <source>
        <dbReference type="EMBL" id="MFC6951852.1"/>
    </source>
</evidence>
<feature type="transmembrane region" description="Helical" evidence="1">
    <location>
        <begin position="62"/>
        <end position="85"/>
    </location>
</feature>
<gene>
    <name evidence="3" type="ORF">ACFQGB_03160</name>
</gene>
<dbReference type="EMBL" id="JBHSXN010000001">
    <property type="protein sequence ID" value="MFC6951852.1"/>
    <property type="molecule type" value="Genomic_DNA"/>
</dbReference>
<evidence type="ECO:0000313" key="4">
    <source>
        <dbReference type="Proteomes" id="UP001596395"/>
    </source>
</evidence>
<evidence type="ECO:0000256" key="1">
    <source>
        <dbReference type="SAM" id="Phobius"/>
    </source>
</evidence>
<reference evidence="3 4" key="1">
    <citation type="journal article" date="2019" name="Int. J. Syst. Evol. Microbiol.">
        <title>The Global Catalogue of Microorganisms (GCM) 10K type strain sequencing project: providing services to taxonomists for standard genome sequencing and annotation.</title>
        <authorList>
            <consortium name="The Broad Institute Genomics Platform"/>
            <consortium name="The Broad Institute Genome Sequencing Center for Infectious Disease"/>
            <person name="Wu L."/>
            <person name="Ma J."/>
        </authorList>
    </citation>
    <scope>NUCLEOTIDE SEQUENCE [LARGE SCALE GENOMIC DNA]</scope>
    <source>
        <strain evidence="3 4">GX26</strain>
    </source>
</reference>
<protein>
    <submittedName>
        <fullName evidence="3">HPP family protein</fullName>
    </submittedName>
</protein>
<dbReference type="AlphaFoldDB" id="A0ABD5VCQ4"/>
<feature type="domain" description="HPP transmembrane region" evidence="2">
    <location>
        <begin position="19"/>
        <end position="147"/>
    </location>
</feature>
<feature type="transmembrane region" description="Helical" evidence="1">
    <location>
        <begin position="129"/>
        <end position="155"/>
    </location>
</feature>
<sequence length="168" mass="16131">MARGSVGARTLELARSARAGVLLLVSTAAAFLSGVPLVFPSLGPSAYVLATADDPPSGRVVLGGHAVGVAAGALAYHALAGGHVVTTAVPPGAFATVRLGVAGALAVAATTFGMRALGVSHAPACATTLIVSLGLLTTPLQLAGVVASVGALLAADAGIDRVGGHPEN</sequence>
<keyword evidence="1" id="KW-1133">Transmembrane helix</keyword>
<evidence type="ECO:0000259" key="2">
    <source>
        <dbReference type="Pfam" id="PF04982"/>
    </source>
</evidence>
<keyword evidence="1" id="KW-0472">Membrane</keyword>
<keyword evidence="4" id="KW-1185">Reference proteome</keyword>
<dbReference type="Pfam" id="PF04982">
    <property type="entry name" value="TM_HPP"/>
    <property type="match status" value="1"/>
</dbReference>
<accession>A0ABD5VCQ4</accession>
<dbReference type="Proteomes" id="UP001596395">
    <property type="component" value="Unassembled WGS sequence"/>
</dbReference>
<feature type="transmembrane region" description="Helical" evidence="1">
    <location>
        <begin position="21"/>
        <end position="42"/>
    </location>
</feature>
<organism evidence="3 4">
    <name type="scientific">Halorubellus litoreus</name>
    <dbReference type="NCBI Taxonomy" id="755308"/>
    <lineage>
        <taxon>Archaea</taxon>
        <taxon>Methanobacteriati</taxon>
        <taxon>Methanobacteriota</taxon>
        <taxon>Stenosarchaea group</taxon>
        <taxon>Halobacteria</taxon>
        <taxon>Halobacteriales</taxon>
        <taxon>Halorubellaceae</taxon>
        <taxon>Halorubellus</taxon>
    </lineage>
</organism>
<dbReference type="InterPro" id="IPR058581">
    <property type="entry name" value="TM_HPP"/>
</dbReference>
<name>A0ABD5VCQ4_9EURY</name>
<comment type="caution">
    <text evidence="3">The sequence shown here is derived from an EMBL/GenBank/DDBJ whole genome shotgun (WGS) entry which is preliminary data.</text>
</comment>
<dbReference type="RefSeq" id="WP_336348860.1">
    <property type="nucleotide sequence ID" value="NZ_JAZAQL010000001.1"/>
</dbReference>
<feature type="transmembrane region" description="Helical" evidence="1">
    <location>
        <begin position="97"/>
        <end position="117"/>
    </location>
</feature>